<dbReference type="InterPro" id="IPR056884">
    <property type="entry name" value="NPHP3-like_N"/>
</dbReference>
<feature type="domain" description="DUF7791" evidence="3">
    <location>
        <begin position="578"/>
        <end position="707"/>
    </location>
</feature>
<evidence type="ECO:0000259" key="2">
    <source>
        <dbReference type="Pfam" id="PF24883"/>
    </source>
</evidence>
<dbReference type="Pfam" id="PF25053">
    <property type="entry name" value="DUF7791"/>
    <property type="match status" value="1"/>
</dbReference>
<dbReference type="PANTHER" id="PTHR10039:SF5">
    <property type="entry name" value="NACHT DOMAIN-CONTAINING PROTEIN"/>
    <property type="match status" value="1"/>
</dbReference>
<evidence type="ECO:0000259" key="3">
    <source>
        <dbReference type="Pfam" id="PF25053"/>
    </source>
</evidence>
<evidence type="ECO:0000313" key="4">
    <source>
        <dbReference type="EMBL" id="KAF5600440.1"/>
    </source>
</evidence>
<name>A0A8H5UWX3_9HYPO</name>
<evidence type="ECO:0008006" key="6">
    <source>
        <dbReference type="Google" id="ProtNLM"/>
    </source>
</evidence>
<proteinExistence type="predicted"/>
<gene>
    <name evidence="4" type="ORF">FPANT_2396</name>
</gene>
<evidence type="ECO:0000313" key="5">
    <source>
        <dbReference type="Proteomes" id="UP000544095"/>
    </source>
</evidence>
<dbReference type="Proteomes" id="UP000544095">
    <property type="component" value="Unassembled WGS sequence"/>
</dbReference>
<organism evidence="4 5">
    <name type="scientific">Fusarium pseudoanthophilum</name>
    <dbReference type="NCBI Taxonomy" id="48495"/>
    <lineage>
        <taxon>Eukaryota</taxon>
        <taxon>Fungi</taxon>
        <taxon>Dikarya</taxon>
        <taxon>Ascomycota</taxon>
        <taxon>Pezizomycotina</taxon>
        <taxon>Sordariomycetes</taxon>
        <taxon>Hypocreomycetidae</taxon>
        <taxon>Hypocreales</taxon>
        <taxon>Nectriaceae</taxon>
        <taxon>Fusarium</taxon>
        <taxon>Fusarium fujikuroi species complex</taxon>
    </lineage>
</organism>
<dbReference type="Pfam" id="PF24883">
    <property type="entry name" value="NPHP3_N"/>
    <property type="match status" value="1"/>
</dbReference>
<evidence type="ECO:0000256" key="1">
    <source>
        <dbReference type="ARBA" id="ARBA00022737"/>
    </source>
</evidence>
<feature type="domain" description="Nephrocystin 3-like N-terminal" evidence="2">
    <location>
        <begin position="304"/>
        <end position="468"/>
    </location>
</feature>
<dbReference type="EMBL" id="JAAOAR010000102">
    <property type="protein sequence ID" value="KAF5600440.1"/>
    <property type="molecule type" value="Genomic_DNA"/>
</dbReference>
<dbReference type="Gene3D" id="3.40.50.300">
    <property type="entry name" value="P-loop containing nucleotide triphosphate hydrolases"/>
    <property type="match status" value="1"/>
</dbReference>
<accession>A0A8H5UWX3</accession>
<dbReference type="InterPro" id="IPR056693">
    <property type="entry name" value="DUF7791"/>
</dbReference>
<keyword evidence="5" id="KW-1185">Reference proteome</keyword>
<dbReference type="SUPFAM" id="SSF52540">
    <property type="entry name" value="P-loop containing nucleoside triphosphate hydrolases"/>
    <property type="match status" value="1"/>
</dbReference>
<protein>
    <recommendedName>
        <fullName evidence="6">NACHT domain-containing protein</fullName>
    </recommendedName>
</protein>
<comment type="caution">
    <text evidence="4">The sequence shown here is derived from an EMBL/GenBank/DDBJ whole genome shotgun (WGS) entry which is preliminary data.</text>
</comment>
<reference evidence="4 5" key="1">
    <citation type="submission" date="2020-05" db="EMBL/GenBank/DDBJ databases">
        <title>Identification and distribution of gene clusters putatively required for synthesis of sphingolipid metabolism inhibitors in phylogenetically diverse species of the filamentous fungus Fusarium.</title>
        <authorList>
            <person name="Kim H.-S."/>
            <person name="Busman M."/>
            <person name="Brown D.W."/>
            <person name="Divon H."/>
            <person name="Uhlig S."/>
            <person name="Proctor R.H."/>
        </authorList>
    </citation>
    <scope>NUCLEOTIDE SEQUENCE [LARGE SCALE GENOMIC DNA]</scope>
    <source>
        <strain evidence="4 5">NRRL 25211</strain>
    </source>
</reference>
<dbReference type="InterPro" id="IPR027417">
    <property type="entry name" value="P-loop_NTPase"/>
</dbReference>
<dbReference type="PANTHER" id="PTHR10039">
    <property type="entry name" value="AMELOGENIN"/>
    <property type="match status" value="1"/>
</dbReference>
<dbReference type="AlphaFoldDB" id="A0A8H5UWX3"/>
<keyword evidence="1" id="KW-0677">Repeat</keyword>
<sequence>MSGAEAAIAGIGFLCNAMQIVTFGRDILQVYKHVRDEHSPDPRLKSYLESAKACFDDMNSSASQVLPSTRDQQQIIDIGKKLEESMTRLQSKFSELHLDDASRRRFRGKLQVVKKSLASLWQGKELDGLETNLRRYESLLHGVVLHRICNQSQAAEIASQQSFHQLNTNLQSVIKQLSVGRTWMSDLSIESRETRNFVTQEHETTRAAINTGFTTTNGALSSFRDSVSREFQDMAQRDQSKAFEQEHNQLLQSLRFPEMNSRRNHISQNCPGTFDWVFKGPEDRYPGNVFGPAFTVGLSGLNSFPVWLKSDARQYWISGKPASGKSSLMKFLATHPLTLQHLQAQHSNIRILTHYFWKPGQPLQKNIEGMTRSLLYQVLHKNRGLAQRLWTEQPNVQDKRDGGDWDVNELKKALCWAIKFSGNSFCLFLDGLDEAKEFEDLPWSEHQNTQVIYDLLSLDNIKLCASSREEGHFCQFFADKPRLRTHQLNKDDIYQYAQNRLEVSGLSYFDQLRLLSTVVRKANGVFLWVVLAVKSLNRAIRSGGVNEFEERLAQTPSDIHDLLVDMWNRPGDDANLSSYKLDASRFFKLALMATNIENKIYIENWHPRIPPLNSMRSLLVMATAVQNEPLTEIWRAGRETLPDSLQARCIRTEARLQLVSRGLLELTTYGNPDGFPWAGNQALRDYSLKRIEFIHRCAFDFITDTQFGRECLAFCDWSSIEQAERLLAGHLVKSRFLCHETIRYEFNKDGEKTKMDCFDNTHQLATALKVALNWSKSDMYFRDSMIEKLKDWQQCGLFHEHSFWRYPILPEIPSDPDKLLLEFLEIVVQTADSYPLVTKLVDELSIVNLAEAVPVLLCGLFDQLEDKNMNSCLKFIDHILTRLRSATDDVSSNGQHDRVEIATRLLHSWFVMQCLERVPDDWSGDSVTGLLRRFSKTLLSANDWECQLIMEFGFLGQKFVPLSSDGCHVDFVQYTLAISNFVTAYRLLGQLLPGALQVQPPQGAEERFEVLLIRSIGDPLITGGQYFSPGEAYYMDIADYVKKNMLDDDVKVTRKNWSALFEKIDEGLAQIGKDTIGYCLTEINNRNLELVHPWVNGVINMHN</sequence>